<sequence>MASAAGAPPKHVVSRILNYSDKEILLRVTRIASPLHHDNNRVYLFPDYTLSVQATASRPPLFTSLLSKVEGNDWHQNLLLHRANRCLGLGGIALLRGLFTSLTCGPTSQYQRLEQGKADVALASGGPNPGYPHTRASQDRTIPGIECCWRSVDGWALTPETSPDNEDTESAFIHSEESIASQFLPDVTPQMADEIL</sequence>
<dbReference type="AlphaFoldDB" id="A0AAV7PFX2"/>
<proteinExistence type="predicted"/>
<comment type="caution">
    <text evidence="1">The sequence shown here is derived from an EMBL/GenBank/DDBJ whole genome shotgun (WGS) entry which is preliminary data.</text>
</comment>
<reference evidence="1" key="1">
    <citation type="journal article" date="2022" name="bioRxiv">
        <title>Sequencing and chromosome-scale assembly of the giantPleurodeles waltlgenome.</title>
        <authorList>
            <person name="Brown T."/>
            <person name="Elewa A."/>
            <person name="Iarovenko S."/>
            <person name="Subramanian E."/>
            <person name="Araus A.J."/>
            <person name="Petzold A."/>
            <person name="Susuki M."/>
            <person name="Suzuki K.-i.T."/>
            <person name="Hayashi T."/>
            <person name="Toyoda A."/>
            <person name="Oliveira C."/>
            <person name="Osipova E."/>
            <person name="Leigh N.D."/>
            <person name="Simon A."/>
            <person name="Yun M.H."/>
        </authorList>
    </citation>
    <scope>NUCLEOTIDE SEQUENCE</scope>
    <source>
        <strain evidence="1">20211129_DDA</strain>
        <tissue evidence="1">Liver</tissue>
    </source>
</reference>
<keyword evidence="2" id="KW-1185">Reference proteome</keyword>
<organism evidence="1 2">
    <name type="scientific">Pleurodeles waltl</name>
    <name type="common">Iberian ribbed newt</name>
    <dbReference type="NCBI Taxonomy" id="8319"/>
    <lineage>
        <taxon>Eukaryota</taxon>
        <taxon>Metazoa</taxon>
        <taxon>Chordata</taxon>
        <taxon>Craniata</taxon>
        <taxon>Vertebrata</taxon>
        <taxon>Euteleostomi</taxon>
        <taxon>Amphibia</taxon>
        <taxon>Batrachia</taxon>
        <taxon>Caudata</taxon>
        <taxon>Salamandroidea</taxon>
        <taxon>Salamandridae</taxon>
        <taxon>Pleurodelinae</taxon>
        <taxon>Pleurodeles</taxon>
    </lineage>
</organism>
<name>A0AAV7PFX2_PLEWA</name>
<gene>
    <name evidence="1" type="ORF">NDU88_004760</name>
</gene>
<evidence type="ECO:0000313" key="1">
    <source>
        <dbReference type="EMBL" id="KAJ1126352.1"/>
    </source>
</evidence>
<evidence type="ECO:0000313" key="2">
    <source>
        <dbReference type="Proteomes" id="UP001066276"/>
    </source>
</evidence>
<protein>
    <submittedName>
        <fullName evidence="1">Uncharacterized protein</fullName>
    </submittedName>
</protein>
<dbReference type="EMBL" id="JANPWB010000011">
    <property type="protein sequence ID" value="KAJ1126352.1"/>
    <property type="molecule type" value="Genomic_DNA"/>
</dbReference>
<accession>A0AAV7PFX2</accession>
<dbReference type="Proteomes" id="UP001066276">
    <property type="component" value="Chromosome 7"/>
</dbReference>